<gene>
    <name evidence="1" type="ORF">LNINA_LOCUS10080</name>
</gene>
<proteinExistence type="predicted"/>
<name>A0AAV1JNV1_9NEOP</name>
<dbReference type="Proteomes" id="UP001497472">
    <property type="component" value="Unassembled WGS sequence"/>
</dbReference>
<dbReference type="EMBL" id="CAVLEF010000100">
    <property type="protein sequence ID" value="CAK1550888.1"/>
    <property type="molecule type" value="Genomic_DNA"/>
</dbReference>
<dbReference type="AlphaFoldDB" id="A0AAV1JNV1"/>
<evidence type="ECO:0000313" key="2">
    <source>
        <dbReference type="Proteomes" id="UP001497472"/>
    </source>
</evidence>
<accession>A0AAV1JNV1</accession>
<comment type="caution">
    <text evidence="1">The sequence shown here is derived from an EMBL/GenBank/DDBJ whole genome shotgun (WGS) entry which is preliminary data.</text>
</comment>
<sequence>MSVNREEKSSIGYVVREKKSNSTLAYERVSTTTPATPTYLVLHTADLKLKFNTSTIHVFNLEHQTISLWA</sequence>
<organism evidence="1 2">
    <name type="scientific">Leptosia nina</name>
    <dbReference type="NCBI Taxonomy" id="320188"/>
    <lineage>
        <taxon>Eukaryota</taxon>
        <taxon>Metazoa</taxon>
        <taxon>Ecdysozoa</taxon>
        <taxon>Arthropoda</taxon>
        <taxon>Hexapoda</taxon>
        <taxon>Insecta</taxon>
        <taxon>Pterygota</taxon>
        <taxon>Neoptera</taxon>
        <taxon>Endopterygota</taxon>
        <taxon>Lepidoptera</taxon>
        <taxon>Glossata</taxon>
        <taxon>Ditrysia</taxon>
        <taxon>Papilionoidea</taxon>
        <taxon>Pieridae</taxon>
        <taxon>Pierinae</taxon>
        <taxon>Leptosia</taxon>
    </lineage>
</organism>
<reference evidence="1 2" key="1">
    <citation type="submission" date="2023-11" db="EMBL/GenBank/DDBJ databases">
        <authorList>
            <person name="Okamura Y."/>
        </authorList>
    </citation>
    <scope>NUCLEOTIDE SEQUENCE [LARGE SCALE GENOMIC DNA]</scope>
</reference>
<evidence type="ECO:0000313" key="1">
    <source>
        <dbReference type="EMBL" id="CAK1550888.1"/>
    </source>
</evidence>
<protein>
    <submittedName>
        <fullName evidence="1">Uncharacterized protein</fullName>
    </submittedName>
</protein>
<keyword evidence="2" id="KW-1185">Reference proteome</keyword>